<keyword evidence="4" id="KW-1185">Reference proteome</keyword>
<dbReference type="InterPro" id="IPR037185">
    <property type="entry name" value="EmrE-like"/>
</dbReference>
<feature type="domain" description="EamA" evidence="2">
    <location>
        <begin position="66"/>
        <end position="139"/>
    </location>
</feature>
<dbReference type="CTD" id="6758468"/>
<feature type="transmembrane region" description="Helical" evidence="1">
    <location>
        <begin position="121"/>
        <end position="141"/>
    </location>
</feature>
<organism evidence="3 4">
    <name type="scientific">Trichoplax adhaerens</name>
    <name type="common">Trichoplax reptans</name>
    <dbReference type="NCBI Taxonomy" id="10228"/>
    <lineage>
        <taxon>Eukaryota</taxon>
        <taxon>Metazoa</taxon>
        <taxon>Placozoa</taxon>
        <taxon>Uniplacotomia</taxon>
        <taxon>Trichoplacea</taxon>
        <taxon>Trichoplacidae</taxon>
        <taxon>Trichoplax</taxon>
    </lineage>
</organism>
<dbReference type="Pfam" id="PF00892">
    <property type="entry name" value="EamA"/>
    <property type="match status" value="1"/>
</dbReference>
<dbReference type="PANTHER" id="PTHR19346:SF4">
    <property type="entry name" value="SUGAR PHOSPHATE TRANSPORTER DOMAIN-CONTAINING PROTEIN"/>
    <property type="match status" value="1"/>
</dbReference>
<dbReference type="PANTHER" id="PTHR19346">
    <property type="entry name" value="SUGAR PHOSPHATE TRANSPORTER DOMAIN-CONTAINING PROTEIN"/>
    <property type="match status" value="1"/>
</dbReference>
<evidence type="ECO:0000256" key="1">
    <source>
        <dbReference type="SAM" id="Phobius"/>
    </source>
</evidence>
<feature type="transmembrane region" description="Helical" evidence="1">
    <location>
        <begin position="20"/>
        <end position="42"/>
    </location>
</feature>
<accession>B3SAF6</accession>
<dbReference type="SUPFAM" id="SSF103481">
    <property type="entry name" value="Multidrug resistance efflux transporter EmrE"/>
    <property type="match status" value="1"/>
</dbReference>
<keyword evidence="1" id="KW-1133">Transmembrane helix</keyword>
<dbReference type="PhylomeDB" id="B3SAF6"/>
<gene>
    <name evidence="3" type="ORF">TRIADDRAFT_61242</name>
</gene>
<dbReference type="EMBL" id="DS985261">
    <property type="protein sequence ID" value="EDV20250.1"/>
    <property type="molecule type" value="Genomic_DNA"/>
</dbReference>
<dbReference type="KEGG" id="tad:TRIADDRAFT_61242"/>
<dbReference type="GO" id="GO:0016020">
    <property type="term" value="C:membrane"/>
    <property type="evidence" value="ECO:0007669"/>
    <property type="project" value="InterPro"/>
</dbReference>
<evidence type="ECO:0000313" key="4">
    <source>
        <dbReference type="Proteomes" id="UP000009022"/>
    </source>
</evidence>
<keyword evidence="1" id="KW-0812">Transmembrane</keyword>
<reference evidence="3 4" key="1">
    <citation type="journal article" date="2008" name="Nature">
        <title>The Trichoplax genome and the nature of placozoans.</title>
        <authorList>
            <person name="Srivastava M."/>
            <person name="Begovic E."/>
            <person name="Chapman J."/>
            <person name="Putnam N.H."/>
            <person name="Hellsten U."/>
            <person name="Kawashima T."/>
            <person name="Kuo A."/>
            <person name="Mitros T."/>
            <person name="Salamov A."/>
            <person name="Carpenter M.L."/>
            <person name="Signorovitch A.Y."/>
            <person name="Moreno M.A."/>
            <person name="Kamm K."/>
            <person name="Grimwood J."/>
            <person name="Schmutz J."/>
            <person name="Shapiro H."/>
            <person name="Grigoriev I.V."/>
            <person name="Buss L.W."/>
            <person name="Schierwater B."/>
            <person name="Dellaporta S.L."/>
            <person name="Rokhsar D.S."/>
        </authorList>
    </citation>
    <scope>NUCLEOTIDE SEQUENCE [LARGE SCALE GENOMIC DNA]</scope>
    <source>
        <strain evidence="3 4">Grell-BS-1999</strain>
    </source>
</reference>
<evidence type="ECO:0000313" key="3">
    <source>
        <dbReference type="EMBL" id="EDV20250.1"/>
    </source>
</evidence>
<name>B3SAF6_TRIAD</name>
<dbReference type="Proteomes" id="UP000009022">
    <property type="component" value="Unassembled WGS sequence"/>
</dbReference>
<dbReference type="AlphaFoldDB" id="B3SAF6"/>
<dbReference type="eggNOG" id="KOG4314">
    <property type="taxonomic scope" value="Eukaryota"/>
</dbReference>
<feature type="transmembrane region" description="Helical" evidence="1">
    <location>
        <begin position="95"/>
        <end position="116"/>
    </location>
</feature>
<protein>
    <recommendedName>
        <fullName evidence="2">EamA domain-containing protein</fullName>
    </recommendedName>
</protein>
<dbReference type="OrthoDB" id="10062838at2759"/>
<dbReference type="InterPro" id="IPR026505">
    <property type="entry name" value="Solute_c_fam_35_mem_F3/F4"/>
</dbReference>
<dbReference type="InterPro" id="IPR000620">
    <property type="entry name" value="EamA_dom"/>
</dbReference>
<dbReference type="RefSeq" id="XP_002117200.1">
    <property type="nucleotide sequence ID" value="XM_002117164.1"/>
</dbReference>
<sequence>MAQFGRNLYTNGNFTATSLVVWASRSTAIVVYPTVATIMTFFGHTHKDLYREGCQTFGKGRLSILNVMKKIFPLTMVSVVGTYCNYYALSLTSATNVTAVTAASAAFVYILSLIWLKEPFLVLRMLAVLTSVAGVILIAYSEGFGSYGSIGIALATGNAIFSSFFRVVEVLNITDINEEHILTANSYIIQFTLMLKSN</sequence>
<feature type="transmembrane region" description="Helical" evidence="1">
    <location>
        <begin position="147"/>
        <end position="168"/>
    </location>
</feature>
<dbReference type="HOGENOM" id="CLU_1379750_0_0_1"/>
<keyword evidence="1" id="KW-0472">Membrane</keyword>
<proteinExistence type="predicted"/>
<evidence type="ECO:0000259" key="2">
    <source>
        <dbReference type="Pfam" id="PF00892"/>
    </source>
</evidence>
<dbReference type="InParanoid" id="B3SAF6"/>
<dbReference type="GeneID" id="6758468"/>